<feature type="transmembrane region" description="Helical" evidence="1">
    <location>
        <begin position="223"/>
        <end position="241"/>
    </location>
</feature>
<feature type="transmembrane region" description="Helical" evidence="1">
    <location>
        <begin position="118"/>
        <end position="136"/>
    </location>
</feature>
<keyword evidence="3" id="KW-1185">Reference proteome</keyword>
<reference evidence="2 3" key="1">
    <citation type="submission" date="2020-04" db="EMBL/GenBank/DDBJ databases">
        <title>Flammeovirgaceae bacterium KN852 isolated from deep sea.</title>
        <authorList>
            <person name="Zhang D.-C."/>
        </authorList>
    </citation>
    <scope>NUCLEOTIDE SEQUENCE [LARGE SCALE GENOMIC DNA]</scope>
    <source>
        <strain evidence="2 3">KN852</strain>
    </source>
</reference>
<keyword evidence="1" id="KW-0472">Membrane</keyword>
<feature type="transmembrane region" description="Helical" evidence="1">
    <location>
        <begin position="148"/>
        <end position="166"/>
    </location>
</feature>
<comment type="caution">
    <text evidence="2">The sequence shown here is derived from an EMBL/GenBank/DDBJ whole genome shotgun (WGS) entry which is preliminary data.</text>
</comment>
<evidence type="ECO:0000313" key="2">
    <source>
        <dbReference type="EMBL" id="NMM49612.1"/>
    </source>
</evidence>
<dbReference type="RefSeq" id="WP_169682894.1">
    <property type="nucleotide sequence ID" value="NZ_JABBNU010000009.1"/>
</dbReference>
<organism evidence="2 3">
    <name type="scientific">Marinigracilibium pacificum</name>
    <dbReference type="NCBI Taxonomy" id="2729599"/>
    <lineage>
        <taxon>Bacteria</taxon>
        <taxon>Pseudomonadati</taxon>
        <taxon>Bacteroidota</taxon>
        <taxon>Cytophagia</taxon>
        <taxon>Cytophagales</taxon>
        <taxon>Flammeovirgaceae</taxon>
        <taxon>Marinigracilibium</taxon>
    </lineage>
</organism>
<evidence type="ECO:0000313" key="3">
    <source>
        <dbReference type="Proteomes" id="UP000559010"/>
    </source>
</evidence>
<dbReference type="EMBL" id="JABBNU010000009">
    <property type="protein sequence ID" value="NMM49612.1"/>
    <property type="molecule type" value="Genomic_DNA"/>
</dbReference>
<feature type="transmembrane region" description="Helical" evidence="1">
    <location>
        <begin position="7"/>
        <end position="30"/>
    </location>
</feature>
<keyword evidence="1" id="KW-0812">Transmembrane</keyword>
<gene>
    <name evidence="2" type="ORF">HH304_14485</name>
</gene>
<dbReference type="AlphaFoldDB" id="A0A848J987"/>
<feature type="transmembrane region" description="Helical" evidence="1">
    <location>
        <begin position="195"/>
        <end position="216"/>
    </location>
</feature>
<sequence>MNSRLALIFSTVFHPLLVPGLLIWSLYLMSPMIVTPLTGESFYVYLKVVFLMTGLFPLILLLLLRITYIVSMSRLFFHKVVKNQSVTSFLLQNKPLLFYLKKNRKGEAFTIPERNERVFPFVMISIIYMMSTYLFVYRFSINSVLNSIFIAMTILVVVVTAITSFFKISVHSTTLSAAVGIAFGYGIYYPVATNYFWYIVGLVVICGVTSSARLALKSHKLSEVTLGLALGYVTGFLAMVFH</sequence>
<evidence type="ECO:0008006" key="4">
    <source>
        <dbReference type="Google" id="ProtNLM"/>
    </source>
</evidence>
<feature type="transmembrane region" description="Helical" evidence="1">
    <location>
        <begin position="42"/>
        <end position="64"/>
    </location>
</feature>
<keyword evidence="1" id="KW-1133">Transmembrane helix</keyword>
<accession>A0A848J987</accession>
<name>A0A848J987_9BACT</name>
<feature type="transmembrane region" description="Helical" evidence="1">
    <location>
        <begin position="173"/>
        <end position="189"/>
    </location>
</feature>
<proteinExistence type="predicted"/>
<protein>
    <recommendedName>
        <fullName evidence="4">PAP2 superfamily protein</fullName>
    </recommendedName>
</protein>
<dbReference type="Proteomes" id="UP000559010">
    <property type="component" value="Unassembled WGS sequence"/>
</dbReference>
<evidence type="ECO:0000256" key="1">
    <source>
        <dbReference type="SAM" id="Phobius"/>
    </source>
</evidence>